<gene>
    <name evidence="2" type="ORF">E2C01_100731</name>
</gene>
<protein>
    <submittedName>
        <fullName evidence="2">Uncharacterized protein</fullName>
    </submittedName>
</protein>
<keyword evidence="3" id="KW-1185">Reference proteome</keyword>
<organism evidence="2 3">
    <name type="scientific">Portunus trituberculatus</name>
    <name type="common">Swimming crab</name>
    <name type="synonym">Neptunus trituberculatus</name>
    <dbReference type="NCBI Taxonomy" id="210409"/>
    <lineage>
        <taxon>Eukaryota</taxon>
        <taxon>Metazoa</taxon>
        <taxon>Ecdysozoa</taxon>
        <taxon>Arthropoda</taxon>
        <taxon>Crustacea</taxon>
        <taxon>Multicrustacea</taxon>
        <taxon>Malacostraca</taxon>
        <taxon>Eumalacostraca</taxon>
        <taxon>Eucarida</taxon>
        <taxon>Decapoda</taxon>
        <taxon>Pleocyemata</taxon>
        <taxon>Brachyura</taxon>
        <taxon>Eubrachyura</taxon>
        <taxon>Portunoidea</taxon>
        <taxon>Portunidae</taxon>
        <taxon>Portuninae</taxon>
        <taxon>Portunus</taxon>
    </lineage>
</organism>
<reference evidence="2 3" key="1">
    <citation type="submission" date="2019-05" db="EMBL/GenBank/DDBJ databases">
        <title>Another draft genome of Portunus trituberculatus and its Hox gene families provides insights of decapod evolution.</title>
        <authorList>
            <person name="Jeong J.-H."/>
            <person name="Song I."/>
            <person name="Kim S."/>
            <person name="Choi T."/>
            <person name="Kim D."/>
            <person name="Ryu S."/>
            <person name="Kim W."/>
        </authorList>
    </citation>
    <scope>NUCLEOTIDE SEQUENCE [LARGE SCALE GENOMIC DNA]</scope>
    <source>
        <tissue evidence="2">Muscle</tissue>
    </source>
</reference>
<feature type="compositionally biased region" description="Basic and acidic residues" evidence="1">
    <location>
        <begin position="1"/>
        <end position="28"/>
    </location>
</feature>
<feature type="region of interest" description="Disordered" evidence="1">
    <location>
        <begin position="1"/>
        <end position="36"/>
    </location>
</feature>
<dbReference type="EMBL" id="VSRR010143955">
    <property type="protein sequence ID" value="MPD05013.1"/>
    <property type="molecule type" value="Genomic_DNA"/>
</dbReference>
<comment type="caution">
    <text evidence="2">The sequence shown here is derived from an EMBL/GenBank/DDBJ whole genome shotgun (WGS) entry which is preliminary data.</text>
</comment>
<proteinExistence type="predicted"/>
<dbReference type="Proteomes" id="UP000324222">
    <property type="component" value="Unassembled WGS sequence"/>
</dbReference>
<sequence>MAERGDKDETAEMEMGEEREKEAEKEKKEEEEEDGRKMALLTCTATQLRLVVGGEACRVCFLPSLTPASMVMRKTRAGC</sequence>
<evidence type="ECO:0000313" key="2">
    <source>
        <dbReference type="EMBL" id="MPD05013.1"/>
    </source>
</evidence>
<accession>A0A5B7K8U0</accession>
<evidence type="ECO:0000256" key="1">
    <source>
        <dbReference type="SAM" id="MobiDB-lite"/>
    </source>
</evidence>
<dbReference type="AlphaFoldDB" id="A0A5B7K8U0"/>
<evidence type="ECO:0000313" key="3">
    <source>
        <dbReference type="Proteomes" id="UP000324222"/>
    </source>
</evidence>
<name>A0A5B7K8U0_PORTR</name>